<accession>A0A1P8WBS0</accession>
<evidence type="ECO:0000313" key="4">
    <source>
        <dbReference type="Proteomes" id="UP000187735"/>
    </source>
</evidence>
<evidence type="ECO:0000259" key="2">
    <source>
        <dbReference type="Pfam" id="PF07596"/>
    </source>
</evidence>
<gene>
    <name evidence="3" type="ORF">Fuma_01107</name>
</gene>
<feature type="domain" description="DUF1559" evidence="2">
    <location>
        <begin position="8"/>
        <end position="152"/>
    </location>
</feature>
<dbReference type="InterPro" id="IPR027558">
    <property type="entry name" value="Pre_pil_HX9DG_C"/>
</dbReference>
<feature type="compositionally biased region" description="Basic and acidic residues" evidence="1">
    <location>
        <begin position="1"/>
        <end position="16"/>
    </location>
</feature>
<keyword evidence="4" id="KW-1185">Reference proteome</keyword>
<dbReference type="Proteomes" id="UP000187735">
    <property type="component" value="Chromosome"/>
</dbReference>
<sequence>MLSQIHDKAQLEDRYDQSATWDSDVNSPIQNEKYGTFICPSRPSSLDQHDRVLTSYLAPTGAGTAFNGPDGIPISAIKDGSSNTLMVLEACGSNVIWTEPRDQPVSTATMDINGPGPQPGRSESLASSYHSDGAQVALADGSVRFVSESTNARVLRALLSIDGGEELSDW</sequence>
<name>A0A1P8WBS0_9PLAN</name>
<reference evidence="3 4" key="1">
    <citation type="journal article" date="2016" name="Front. Microbiol.">
        <title>Fuerstia marisgermanicae gen. nov., sp. nov., an Unusual Member of the Phylum Planctomycetes from the German Wadden Sea.</title>
        <authorList>
            <person name="Kohn T."/>
            <person name="Heuer A."/>
            <person name="Jogler M."/>
            <person name="Vollmers J."/>
            <person name="Boedeker C."/>
            <person name="Bunk B."/>
            <person name="Rast P."/>
            <person name="Borchert D."/>
            <person name="Glockner I."/>
            <person name="Freese H.M."/>
            <person name="Klenk H.P."/>
            <person name="Overmann J."/>
            <person name="Kaster A.K."/>
            <person name="Rohde M."/>
            <person name="Wiegand S."/>
            <person name="Jogler C."/>
        </authorList>
    </citation>
    <scope>NUCLEOTIDE SEQUENCE [LARGE SCALE GENOMIC DNA]</scope>
    <source>
        <strain evidence="3 4">NH11</strain>
    </source>
</reference>
<dbReference type="InterPro" id="IPR011453">
    <property type="entry name" value="DUF1559"/>
</dbReference>
<dbReference type="AlphaFoldDB" id="A0A1P8WBS0"/>
<dbReference type="PANTHER" id="PTHR30093">
    <property type="entry name" value="GENERAL SECRETION PATHWAY PROTEIN G"/>
    <property type="match status" value="1"/>
</dbReference>
<protein>
    <recommendedName>
        <fullName evidence="2">DUF1559 domain-containing protein</fullName>
    </recommendedName>
</protein>
<feature type="compositionally biased region" description="Polar residues" evidence="1">
    <location>
        <begin position="17"/>
        <end position="27"/>
    </location>
</feature>
<feature type="region of interest" description="Disordered" evidence="1">
    <location>
        <begin position="105"/>
        <end position="128"/>
    </location>
</feature>
<evidence type="ECO:0000256" key="1">
    <source>
        <dbReference type="SAM" id="MobiDB-lite"/>
    </source>
</evidence>
<dbReference type="KEGG" id="fmr:Fuma_01107"/>
<dbReference type="Pfam" id="PF07596">
    <property type="entry name" value="SBP_bac_10"/>
    <property type="match status" value="1"/>
</dbReference>
<proteinExistence type="predicted"/>
<organism evidence="3 4">
    <name type="scientific">Fuerstiella marisgermanici</name>
    <dbReference type="NCBI Taxonomy" id="1891926"/>
    <lineage>
        <taxon>Bacteria</taxon>
        <taxon>Pseudomonadati</taxon>
        <taxon>Planctomycetota</taxon>
        <taxon>Planctomycetia</taxon>
        <taxon>Planctomycetales</taxon>
        <taxon>Planctomycetaceae</taxon>
        <taxon>Fuerstiella</taxon>
    </lineage>
</organism>
<dbReference type="PANTHER" id="PTHR30093:SF2">
    <property type="entry name" value="TYPE II SECRETION SYSTEM PROTEIN H"/>
    <property type="match status" value="1"/>
</dbReference>
<feature type="region of interest" description="Disordered" evidence="1">
    <location>
        <begin position="1"/>
        <end position="27"/>
    </location>
</feature>
<dbReference type="EMBL" id="CP017641">
    <property type="protein sequence ID" value="APZ91519.1"/>
    <property type="molecule type" value="Genomic_DNA"/>
</dbReference>
<evidence type="ECO:0000313" key="3">
    <source>
        <dbReference type="EMBL" id="APZ91519.1"/>
    </source>
</evidence>
<dbReference type="NCBIfam" id="TIGR04294">
    <property type="entry name" value="pre_pil_HX9DG"/>
    <property type="match status" value="1"/>
</dbReference>